<dbReference type="EMBL" id="CAJPIZ010018424">
    <property type="protein sequence ID" value="CAG2116526.1"/>
    <property type="molecule type" value="Genomic_DNA"/>
</dbReference>
<dbReference type="GO" id="GO:0046872">
    <property type="term" value="F:metal ion binding"/>
    <property type="evidence" value="ECO:0007669"/>
    <property type="project" value="UniProtKB-KW"/>
</dbReference>
<dbReference type="GO" id="GO:0005741">
    <property type="term" value="C:mitochondrial outer membrane"/>
    <property type="evidence" value="ECO:0007669"/>
    <property type="project" value="TreeGrafter"/>
</dbReference>
<evidence type="ECO:0000256" key="7">
    <source>
        <dbReference type="SAM" id="Phobius"/>
    </source>
</evidence>
<reference evidence="9" key="1">
    <citation type="submission" date="2020-11" db="EMBL/GenBank/DDBJ databases">
        <authorList>
            <person name="Tran Van P."/>
        </authorList>
    </citation>
    <scope>NUCLEOTIDE SEQUENCE</scope>
</reference>
<dbReference type="InterPro" id="IPR045131">
    <property type="entry name" value="CISD1/2"/>
</dbReference>
<dbReference type="Proteomes" id="UP000759131">
    <property type="component" value="Unassembled WGS sequence"/>
</dbReference>
<dbReference type="InterPro" id="IPR042216">
    <property type="entry name" value="MitoNEET_CISD"/>
</dbReference>
<gene>
    <name evidence="9" type="ORF">OSB1V03_LOCUS16485</name>
</gene>
<feature type="transmembrane region" description="Helical" evidence="7">
    <location>
        <begin position="15"/>
        <end position="33"/>
    </location>
</feature>
<dbReference type="OrthoDB" id="449252at2759"/>
<dbReference type="EMBL" id="OC872999">
    <property type="protein sequence ID" value="CAD7636096.1"/>
    <property type="molecule type" value="Genomic_DNA"/>
</dbReference>
<dbReference type="SMART" id="SM00704">
    <property type="entry name" value="ZnF_CDGSH"/>
    <property type="match status" value="1"/>
</dbReference>
<keyword evidence="7" id="KW-0812">Transmembrane</keyword>
<dbReference type="FunFam" id="3.40.5.90:FF:000001">
    <property type="entry name" value="CDGSH iron-sulfur domain-containing protein 1"/>
    <property type="match status" value="1"/>
</dbReference>
<keyword evidence="2" id="KW-0001">2Fe-2S</keyword>
<evidence type="ECO:0000256" key="3">
    <source>
        <dbReference type="ARBA" id="ARBA00022723"/>
    </source>
</evidence>
<protein>
    <recommendedName>
        <fullName evidence="8">Iron-binding zinc finger CDGSH type domain-containing protein</fullName>
    </recommendedName>
</protein>
<dbReference type="GO" id="GO:0051537">
    <property type="term" value="F:2 iron, 2 sulfur cluster binding"/>
    <property type="evidence" value="ECO:0007669"/>
    <property type="project" value="UniProtKB-KW"/>
</dbReference>
<dbReference type="InterPro" id="IPR018967">
    <property type="entry name" value="FeS-contain_CDGSH-typ"/>
</dbReference>
<dbReference type="PANTHER" id="PTHR13680:SF5">
    <property type="entry name" value="CDGSH IRON-SULFUR DOMAIN-CONTAINING PROTEIN 1"/>
    <property type="match status" value="1"/>
</dbReference>
<keyword evidence="5" id="KW-0411">Iron-sulfur</keyword>
<evidence type="ECO:0000256" key="1">
    <source>
        <dbReference type="ARBA" id="ARBA00008624"/>
    </source>
</evidence>
<evidence type="ECO:0000256" key="6">
    <source>
        <dbReference type="ARBA" id="ARBA00034078"/>
    </source>
</evidence>
<evidence type="ECO:0000313" key="9">
    <source>
        <dbReference type="EMBL" id="CAD7636096.1"/>
    </source>
</evidence>
<comment type="similarity">
    <text evidence="1">Belongs to the CISD protein family. CISD2 subfamily.</text>
</comment>
<dbReference type="GO" id="GO:0010506">
    <property type="term" value="P:regulation of autophagy"/>
    <property type="evidence" value="ECO:0007669"/>
    <property type="project" value="InterPro"/>
</dbReference>
<dbReference type="AlphaFoldDB" id="A0A7R9Q854"/>
<proteinExistence type="inferred from homology"/>
<keyword evidence="10" id="KW-1185">Reference proteome</keyword>
<keyword evidence="4" id="KW-0408">Iron</keyword>
<keyword evidence="7" id="KW-1133">Transmembrane helix</keyword>
<evidence type="ECO:0000313" key="10">
    <source>
        <dbReference type="Proteomes" id="UP000759131"/>
    </source>
</evidence>
<feature type="domain" description="Iron-binding zinc finger CDGSH type" evidence="8">
    <location>
        <begin position="58"/>
        <end position="96"/>
    </location>
</feature>
<name>A0A7R9Q854_9ACAR</name>
<comment type="cofactor">
    <cofactor evidence="6">
        <name>[2Fe-2S] cluster</name>
        <dbReference type="ChEBI" id="CHEBI:190135"/>
    </cofactor>
</comment>
<keyword evidence="7" id="KW-0472">Membrane</keyword>
<dbReference type="Gene3D" id="3.40.5.90">
    <property type="entry name" value="CDGSH iron-sulfur domain, mitoNEET-type"/>
    <property type="match status" value="1"/>
</dbReference>
<evidence type="ECO:0000256" key="2">
    <source>
        <dbReference type="ARBA" id="ARBA00022714"/>
    </source>
</evidence>
<dbReference type="Pfam" id="PF09360">
    <property type="entry name" value="zf-CDGSH"/>
    <property type="match status" value="1"/>
</dbReference>
<organism evidence="9">
    <name type="scientific">Medioppia subpectinata</name>
    <dbReference type="NCBI Taxonomy" id="1979941"/>
    <lineage>
        <taxon>Eukaryota</taxon>
        <taxon>Metazoa</taxon>
        <taxon>Ecdysozoa</taxon>
        <taxon>Arthropoda</taxon>
        <taxon>Chelicerata</taxon>
        <taxon>Arachnida</taxon>
        <taxon>Acari</taxon>
        <taxon>Acariformes</taxon>
        <taxon>Sarcoptiformes</taxon>
        <taxon>Oribatida</taxon>
        <taxon>Brachypylina</taxon>
        <taxon>Oppioidea</taxon>
        <taxon>Oppiidae</taxon>
        <taxon>Medioppia</taxon>
    </lineage>
</organism>
<keyword evidence="3" id="KW-0479">Metal-binding</keyword>
<sequence>MVGAVDQSHLLNCQYLPWVGTAVAVGYAVYLTLRTKSEADGSDGKPCVNLCLHKGKDKVVDSLDIEDLGDKSVFCRCWRSKKFPYCDGAHNDHNKDTGDNVGPLIIQKKAN</sequence>
<dbReference type="PANTHER" id="PTHR13680">
    <property type="entry name" value="CDGSH IRON-SULFUR DOMAIN-CONTAINING PROTEIN 1"/>
    <property type="match status" value="1"/>
</dbReference>
<evidence type="ECO:0000256" key="4">
    <source>
        <dbReference type="ARBA" id="ARBA00023004"/>
    </source>
</evidence>
<evidence type="ECO:0000259" key="8">
    <source>
        <dbReference type="SMART" id="SM00704"/>
    </source>
</evidence>
<evidence type="ECO:0000256" key="5">
    <source>
        <dbReference type="ARBA" id="ARBA00023014"/>
    </source>
</evidence>
<accession>A0A7R9Q854</accession>